<evidence type="ECO:0000256" key="3">
    <source>
        <dbReference type="ARBA" id="ARBA00022475"/>
    </source>
</evidence>
<evidence type="ECO:0000256" key="5">
    <source>
        <dbReference type="ARBA" id="ARBA00022927"/>
    </source>
</evidence>
<comment type="subunit">
    <text evidence="9">The Tat system comprises two distinct complexes: a TatABC complex, containing multiple copies of TatA, TatB and TatC subunits, and a separate TatA complex, containing only TatA subunits. Substrates initially bind to the TatABC complex, which probably triggers association of the separate TatA complex to form the active translocon.</text>
</comment>
<dbReference type="InterPro" id="IPR003369">
    <property type="entry name" value="TatA/B/E"/>
</dbReference>
<evidence type="ECO:0000256" key="9">
    <source>
        <dbReference type="HAMAP-Rule" id="MF_00236"/>
    </source>
</evidence>
<keyword evidence="4 9" id="KW-0812">Transmembrane</keyword>
<name>A0ABR6BUJ4_9PSEU</name>
<keyword evidence="3 9" id="KW-1003">Cell membrane</keyword>
<evidence type="ECO:0000256" key="7">
    <source>
        <dbReference type="ARBA" id="ARBA00023010"/>
    </source>
</evidence>
<dbReference type="EMBL" id="JACJID010000006">
    <property type="protein sequence ID" value="MBA8930330.1"/>
    <property type="molecule type" value="Genomic_DNA"/>
</dbReference>
<evidence type="ECO:0000256" key="8">
    <source>
        <dbReference type="ARBA" id="ARBA00023136"/>
    </source>
</evidence>
<sequence length="89" mass="9345">MPFNAFGPTHLVILLLVVVVLFGARKLPSAARGIGQSLRIFKAEMSAKDGKAEDKSSTPPAPSQLTEGTPQAAAPQPQTNPQHQGNVQS</sequence>
<evidence type="ECO:0000313" key="11">
    <source>
        <dbReference type="EMBL" id="MBA8930330.1"/>
    </source>
</evidence>
<comment type="caution">
    <text evidence="11">The sequence shown here is derived from an EMBL/GenBank/DDBJ whole genome shotgun (WGS) entry which is preliminary data.</text>
</comment>
<evidence type="ECO:0000256" key="2">
    <source>
        <dbReference type="ARBA" id="ARBA00022448"/>
    </source>
</evidence>
<keyword evidence="7 9" id="KW-0811">Translocation</keyword>
<feature type="compositionally biased region" description="Basic and acidic residues" evidence="10">
    <location>
        <begin position="45"/>
        <end position="56"/>
    </location>
</feature>
<feature type="compositionally biased region" description="Polar residues" evidence="10">
    <location>
        <begin position="79"/>
        <end position="89"/>
    </location>
</feature>
<dbReference type="PANTHER" id="PTHR42982:SF8">
    <property type="entry name" value="SEC-INDEPENDENT PROTEIN TRANSLOCASE PROTEIN TATA"/>
    <property type="match status" value="1"/>
</dbReference>
<dbReference type="Gene3D" id="1.20.5.3310">
    <property type="match status" value="1"/>
</dbReference>
<keyword evidence="8 9" id="KW-0472">Membrane</keyword>
<dbReference type="Pfam" id="PF02416">
    <property type="entry name" value="TatA_B_E"/>
    <property type="match status" value="1"/>
</dbReference>
<evidence type="ECO:0000256" key="10">
    <source>
        <dbReference type="SAM" id="MobiDB-lite"/>
    </source>
</evidence>
<keyword evidence="5 9" id="KW-0653">Protein transport</keyword>
<feature type="transmembrane region" description="Helical" evidence="9">
    <location>
        <begin position="6"/>
        <end position="24"/>
    </location>
</feature>
<evidence type="ECO:0000256" key="1">
    <source>
        <dbReference type="ARBA" id="ARBA00004162"/>
    </source>
</evidence>
<dbReference type="Proteomes" id="UP000517916">
    <property type="component" value="Unassembled WGS sequence"/>
</dbReference>
<comment type="similarity">
    <text evidence="9">Belongs to the TatA/E family.</text>
</comment>
<keyword evidence="6 9" id="KW-1133">Transmembrane helix</keyword>
<dbReference type="NCBIfam" id="TIGR01411">
    <property type="entry name" value="tatAE"/>
    <property type="match status" value="1"/>
</dbReference>
<accession>A0ABR6BUJ4</accession>
<dbReference type="PANTHER" id="PTHR42982">
    <property type="entry name" value="SEC-INDEPENDENT PROTEIN TRANSLOCASE PROTEIN TATA"/>
    <property type="match status" value="1"/>
</dbReference>
<protein>
    <recommendedName>
        <fullName evidence="9">Sec-independent protein translocase protein TatA</fullName>
    </recommendedName>
</protein>
<evidence type="ECO:0000313" key="12">
    <source>
        <dbReference type="Proteomes" id="UP000517916"/>
    </source>
</evidence>
<gene>
    <name evidence="9" type="primary">tatA</name>
    <name evidence="11" type="ORF">BC739_007563</name>
</gene>
<dbReference type="NCBIfam" id="NF001854">
    <property type="entry name" value="PRK00575.1"/>
    <property type="match status" value="1"/>
</dbReference>
<proteinExistence type="inferred from homology"/>
<keyword evidence="2 9" id="KW-0813">Transport</keyword>
<comment type="function">
    <text evidence="9">Part of the twin-arginine translocation (Tat) system that transports large folded proteins containing a characteristic twin-arginine motif in their signal peptide across membranes. TatA could form the protein-conducting channel of the Tat system.</text>
</comment>
<reference evidence="11 12" key="1">
    <citation type="submission" date="2020-08" db="EMBL/GenBank/DDBJ databases">
        <title>Genomic Encyclopedia of Archaeal and Bacterial Type Strains, Phase II (KMG-II): from individual species to whole genera.</title>
        <authorList>
            <person name="Goeker M."/>
        </authorList>
    </citation>
    <scope>NUCLEOTIDE SEQUENCE [LARGE SCALE GENOMIC DNA]</scope>
    <source>
        <strain evidence="11 12">DSM 43850</strain>
    </source>
</reference>
<feature type="region of interest" description="Disordered" evidence="10">
    <location>
        <begin position="45"/>
        <end position="89"/>
    </location>
</feature>
<dbReference type="HAMAP" id="MF_00236">
    <property type="entry name" value="TatA_E"/>
    <property type="match status" value="1"/>
</dbReference>
<organism evidence="11 12">
    <name type="scientific">Kutzneria viridogrisea</name>
    <dbReference type="NCBI Taxonomy" id="47990"/>
    <lineage>
        <taxon>Bacteria</taxon>
        <taxon>Bacillati</taxon>
        <taxon>Actinomycetota</taxon>
        <taxon>Actinomycetes</taxon>
        <taxon>Pseudonocardiales</taxon>
        <taxon>Pseudonocardiaceae</taxon>
        <taxon>Kutzneria</taxon>
    </lineage>
</organism>
<dbReference type="RefSeq" id="WP_025354889.1">
    <property type="nucleotide sequence ID" value="NZ_BAAABQ010000025.1"/>
</dbReference>
<evidence type="ECO:0000256" key="6">
    <source>
        <dbReference type="ARBA" id="ARBA00022989"/>
    </source>
</evidence>
<evidence type="ECO:0000256" key="4">
    <source>
        <dbReference type="ARBA" id="ARBA00022692"/>
    </source>
</evidence>
<comment type="subcellular location">
    <subcellularLocation>
        <location evidence="1 9">Cell membrane</location>
        <topology evidence="1 9">Single-pass membrane protein</topology>
    </subcellularLocation>
</comment>
<keyword evidence="12" id="KW-1185">Reference proteome</keyword>
<dbReference type="InterPro" id="IPR006312">
    <property type="entry name" value="TatA/E"/>
</dbReference>